<evidence type="ECO:0000256" key="6">
    <source>
        <dbReference type="ARBA" id="ARBA00022997"/>
    </source>
</evidence>
<keyword evidence="3" id="KW-0479">Metal-binding</keyword>
<dbReference type="Gene3D" id="3.30.1380.10">
    <property type="match status" value="1"/>
</dbReference>
<sequence>MDVTLVDQDGHELDLGTRVNASPEERHGACFTHAPNLGDRARHHCTLLLNAMGKAGFTNYGTEFGHFSAADHYDALMRQQPHARYGSIELA</sequence>
<evidence type="ECO:0000256" key="7">
    <source>
        <dbReference type="ARBA" id="ARBA00023049"/>
    </source>
</evidence>
<evidence type="ECO:0000256" key="1">
    <source>
        <dbReference type="ARBA" id="ARBA00001362"/>
    </source>
</evidence>
<dbReference type="SUPFAM" id="SSF55166">
    <property type="entry name" value="Hedgehog/DD-peptidase"/>
    <property type="match status" value="1"/>
</dbReference>
<gene>
    <name evidence="9" type="ORF">AB4829_34915</name>
</gene>
<evidence type="ECO:0000313" key="9">
    <source>
        <dbReference type="EMBL" id="MFI7875770.1"/>
    </source>
</evidence>
<evidence type="ECO:0000256" key="5">
    <source>
        <dbReference type="ARBA" id="ARBA00022833"/>
    </source>
</evidence>
<evidence type="ECO:0000256" key="2">
    <source>
        <dbReference type="ARBA" id="ARBA00022670"/>
    </source>
</evidence>
<keyword evidence="8" id="KW-0961">Cell wall biogenesis/degradation</keyword>
<evidence type="ECO:0000256" key="4">
    <source>
        <dbReference type="ARBA" id="ARBA00022801"/>
    </source>
</evidence>
<accession>A0ABW8BNX7</accession>
<comment type="catalytic activity">
    <reaction evidence="1">
        <text>D-alanyl-D-alanine + H2O = 2 D-alanine</text>
        <dbReference type="Rhea" id="RHEA:20661"/>
        <dbReference type="ChEBI" id="CHEBI:15377"/>
        <dbReference type="ChEBI" id="CHEBI:57416"/>
        <dbReference type="ChEBI" id="CHEBI:57822"/>
        <dbReference type="EC" id="3.4.13.22"/>
    </reaction>
</comment>
<dbReference type="EMBL" id="JBITPR010000063">
    <property type="protein sequence ID" value="MFI7875770.1"/>
    <property type="molecule type" value="Genomic_DNA"/>
</dbReference>
<dbReference type="PANTHER" id="PTHR43126">
    <property type="entry name" value="D-ALANYL-D-ALANINE DIPEPTIDASE"/>
    <property type="match status" value="1"/>
</dbReference>
<organism evidence="9 10">
    <name type="scientific">Streptomyces salinarius</name>
    <dbReference type="NCBI Taxonomy" id="2762598"/>
    <lineage>
        <taxon>Bacteria</taxon>
        <taxon>Bacillati</taxon>
        <taxon>Actinomycetota</taxon>
        <taxon>Actinomycetes</taxon>
        <taxon>Kitasatosporales</taxon>
        <taxon>Streptomycetaceae</taxon>
        <taxon>Streptomyces</taxon>
    </lineage>
</organism>
<evidence type="ECO:0000313" key="10">
    <source>
        <dbReference type="Proteomes" id="UP001614264"/>
    </source>
</evidence>
<name>A0ABW8BNX7_9ACTN</name>
<keyword evidence="2" id="KW-0645">Protease</keyword>
<protein>
    <recommendedName>
        <fullName evidence="11">Dipeptidase</fullName>
    </recommendedName>
</protein>
<dbReference type="InterPro" id="IPR000755">
    <property type="entry name" value="A_A_dipeptidase"/>
</dbReference>
<evidence type="ECO:0000256" key="3">
    <source>
        <dbReference type="ARBA" id="ARBA00022723"/>
    </source>
</evidence>
<dbReference type="PANTHER" id="PTHR43126:SF2">
    <property type="entry name" value="D-ALANYL-D-ALANINE DIPEPTIDASE"/>
    <property type="match status" value="1"/>
</dbReference>
<dbReference type="Proteomes" id="UP001614264">
    <property type="component" value="Unassembled WGS sequence"/>
</dbReference>
<evidence type="ECO:0008006" key="11">
    <source>
        <dbReference type="Google" id="ProtNLM"/>
    </source>
</evidence>
<reference evidence="9 10" key="1">
    <citation type="submission" date="2024-07" db="EMBL/GenBank/DDBJ databases">
        <title>Whole genome sequencing of Prodigiosin pigment-producing Streptomyces salinarius isolated from rhizosphere soil of Arachis hypogaea.</title>
        <authorList>
            <person name="Vidhya A."/>
            <person name="Ramya S."/>
        </authorList>
    </citation>
    <scope>NUCLEOTIDE SEQUENCE [LARGE SCALE GENOMIC DNA]</scope>
    <source>
        <strain evidence="9 10">VRMG2420</strain>
    </source>
</reference>
<proteinExistence type="predicted"/>
<comment type="caution">
    <text evidence="9">The sequence shown here is derived from an EMBL/GenBank/DDBJ whole genome shotgun (WGS) entry which is preliminary data.</text>
</comment>
<keyword evidence="6" id="KW-0224">Dipeptidase</keyword>
<dbReference type="InterPro" id="IPR009045">
    <property type="entry name" value="Zn_M74/Hedgehog-like"/>
</dbReference>
<dbReference type="RefSeq" id="WP_399594850.1">
    <property type="nucleotide sequence ID" value="NZ_JBITPR010000063.1"/>
</dbReference>
<evidence type="ECO:0000256" key="8">
    <source>
        <dbReference type="ARBA" id="ARBA00023316"/>
    </source>
</evidence>
<keyword evidence="4" id="KW-0378">Hydrolase</keyword>
<keyword evidence="5" id="KW-0862">Zinc</keyword>
<keyword evidence="10" id="KW-1185">Reference proteome</keyword>
<keyword evidence="7" id="KW-0482">Metalloprotease</keyword>